<dbReference type="GO" id="GO:0010181">
    <property type="term" value="F:FMN binding"/>
    <property type="evidence" value="ECO:0007669"/>
    <property type="project" value="UniProtKB-UniRule"/>
</dbReference>
<evidence type="ECO:0000313" key="9">
    <source>
        <dbReference type="Proteomes" id="UP000252079"/>
    </source>
</evidence>
<dbReference type="InterPro" id="IPR023048">
    <property type="entry name" value="NADH:quinone_OxRdtase_FMN_depd"/>
</dbReference>
<comment type="catalytic activity">
    <reaction evidence="6">
        <text>2 a quinone + NADH + H(+) = 2 a 1,4-benzosemiquinone + NAD(+)</text>
        <dbReference type="Rhea" id="RHEA:65952"/>
        <dbReference type="ChEBI" id="CHEBI:15378"/>
        <dbReference type="ChEBI" id="CHEBI:57540"/>
        <dbReference type="ChEBI" id="CHEBI:57945"/>
        <dbReference type="ChEBI" id="CHEBI:132124"/>
        <dbReference type="ChEBI" id="CHEBI:134225"/>
    </reaction>
</comment>
<protein>
    <recommendedName>
        <fullName evidence="6">FMN dependent NADH:quinone oxidoreductase</fullName>
        <ecNumber evidence="6">1.6.5.-</ecNumber>
    </recommendedName>
    <alternativeName>
        <fullName evidence="6">Azo-dye reductase</fullName>
    </alternativeName>
    <alternativeName>
        <fullName evidence="6">FMN-dependent NADH-azo compound oxidoreductase</fullName>
    </alternativeName>
    <alternativeName>
        <fullName evidence="6">FMN-dependent NADH-azoreductase</fullName>
        <ecNumber evidence="6">1.7.1.17</ecNumber>
    </alternativeName>
</protein>
<feature type="binding site" evidence="6">
    <location>
        <begin position="141"/>
        <end position="144"/>
    </location>
    <ligand>
        <name>FMN</name>
        <dbReference type="ChEBI" id="CHEBI:58210"/>
    </ligand>
</feature>
<dbReference type="Pfam" id="PF02525">
    <property type="entry name" value="Flavodoxin_2"/>
    <property type="match status" value="1"/>
</dbReference>
<comment type="similarity">
    <text evidence="6">Belongs to the azoreductase type 1 family.</text>
</comment>
<feature type="binding site" evidence="6">
    <location>
        <position position="9"/>
    </location>
    <ligand>
        <name>FMN</name>
        <dbReference type="ChEBI" id="CHEBI:58210"/>
    </ligand>
</feature>
<dbReference type="EMBL" id="UFBM01000074">
    <property type="protein sequence ID" value="SSG08406.1"/>
    <property type="molecule type" value="Genomic_DNA"/>
</dbReference>
<dbReference type="Gene3D" id="3.40.50.360">
    <property type="match status" value="1"/>
</dbReference>
<evidence type="ECO:0000259" key="7">
    <source>
        <dbReference type="Pfam" id="PF02525"/>
    </source>
</evidence>
<dbReference type="PANTHER" id="PTHR43741">
    <property type="entry name" value="FMN-DEPENDENT NADH-AZOREDUCTASE 1"/>
    <property type="match status" value="1"/>
</dbReference>
<comment type="caution">
    <text evidence="8">The sequence shown here is derived from an EMBL/GenBank/DDBJ whole genome shotgun (WGS) entry which is preliminary data.</text>
</comment>
<feature type="domain" description="Flavodoxin-like fold" evidence="7">
    <location>
        <begin position="1"/>
        <end position="202"/>
    </location>
</feature>
<evidence type="ECO:0000256" key="6">
    <source>
        <dbReference type="HAMAP-Rule" id="MF_01216"/>
    </source>
</evidence>
<evidence type="ECO:0000256" key="4">
    <source>
        <dbReference type="ARBA" id="ARBA00023027"/>
    </source>
</evidence>
<dbReference type="HAMAP" id="MF_01216">
    <property type="entry name" value="Azoreductase_type1"/>
    <property type="match status" value="1"/>
</dbReference>
<sequence>MKLLRIDSSIQGESSASRILTTAIVEQLRSAVPDLEVLARDLAGSPLPHLTLAHLPQAHPLSIKERTHEVDDEERIASQEALEEFLQSDVIVIGAPMYNFTIPSQLKAWIDRIVIPGQTFHYKDGRAQGLMGDKRVIIALTRGGVFEPSAPSAAFEYASRYLLAILSFIGIHAPDVIVAEGLQLGTDQRAIGLEQAHAHIDAAVSKLAAA</sequence>
<dbReference type="SUPFAM" id="SSF52218">
    <property type="entry name" value="Flavoproteins"/>
    <property type="match status" value="1"/>
</dbReference>
<dbReference type="AlphaFoldDB" id="A0ABD7N9N1"/>
<dbReference type="InterPro" id="IPR050104">
    <property type="entry name" value="FMN-dep_NADH:Q_OxRdtase_AzoR1"/>
</dbReference>
<evidence type="ECO:0000313" key="8">
    <source>
        <dbReference type="EMBL" id="SSG08406.1"/>
    </source>
</evidence>
<keyword evidence="2 6" id="KW-0288">FMN</keyword>
<comment type="subunit">
    <text evidence="6">Homodimer.</text>
</comment>
<dbReference type="InterPro" id="IPR003680">
    <property type="entry name" value="Flavodoxin_fold"/>
</dbReference>
<dbReference type="EC" id="1.6.5.-" evidence="6"/>
<dbReference type="GO" id="GO:0016652">
    <property type="term" value="F:oxidoreductase activity, acting on NAD(P)H as acceptor"/>
    <property type="evidence" value="ECO:0007669"/>
    <property type="project" value="UniProtKB-UniRule"/>
</dbReference>
<keyword evidence="3 6" id="KW-0560">Oxidoreductase</keyword>
<evidence type="ECO:0000256" key="3">
    <source>
        <dbReference type="ARBA" id="ARBA00023002"/>
    </source>
</evidence>
<dbReference type="PANTHER" id="PTHR43741:SF4">
    <property type="entry name" value="FMN-DEPENDENT NADH:QUINONE OXIDOREDUCTASE"/>
    <property type="match status" value="1"/>
</dbReference>
<comment type="function">
    <text evidence="6">Also exhibits azoreductase activity. Catalyzes the reductive cleavage of the azo bond in aromatic azo compounds to the corresponding amines.</text>
</comment>
<dbReference type="GO" id="GO:0009055">
    <property type="term" value="F:electron transfer activity"/>
    <property type="evidence" value="ECO:0007669"/>
    <property type="project" value="UniProtKB-UniRule"/>
</dbReference>
<dbReference type="InterPro" id="IPR029039">
    <property type="entry name" value="Flavoprotein-like_sf"/>
</dbReference>
<accession>A0ABD7N9N1</accession>
<feature type="binding site" evidence="6">
    <location>
        <begin position="97"/>
        <end position="100"/>
    </location>
    <ligand>
        <name>FMN</name>
        <dbReference type="ChEBI" id="CHEBI:58210"/>
    </ligand>
</feature>
<proteinExistence type="inferred from homology"/>
<gene>
    <name evidence="8" type="primary">azoR_3</name>
    <name evidence="6" type="synonym">azoR</name>
    <name evidence="8" type="ORF">SAMEA23995918_05338</name>
</gene>
<evidence type="ECO:0000256" key="5">
    <source>
        <dbReference type="ARBA" id="ARBA00048542"/>
    </source>
</evidence>
<comment type="catalytic activity">
    <reaction evidence="5">
        <text>N,N-dimethyl-1,4-phenylenediamine + anthranilate + 2 NAD(+) = 2-(4-dimethylaminophenyl)diazenylbenzoate + 2 NADH + 2 H(+)</text>
        <dbReference type="Rhea" id="RHEA:55872"/>
        <dbReference type="ChEBI" id="CHEBI:15378"/>
        <dbReference type="ChEBI" id="CHEBI:15783"/>
        <dbReference type="ChEBI" id="CHEBI:16567"/>
        <dbReference type="ChEBI" id="CHEBI:57540"/>
        <dbReference type="ChEBI" id="CHEBI:57945"/>
        <dbReference type="ChEBI" id="CHEBI:71579"/>
        <dbReference type="EC" id="1.7.1.17"/>
    </reaction>
    <physiologicalReaction direction="right-to-left" evidence="5">
        <dbReference type="Rhea" id="RHEA:55874"/>
    </physiologicalReaction>
</comment>
<comment type="function">
    <text evidence="6">Quinone reductase that provides resistance to thiol-specific stress caused by electrophilic quinones.</text>
</comment>
<organism evidence="8 9">
    <name type="scientific">Klebsiella quasipneumoniae</name>
    <dbReference type="NCBI Taxonomy" id="1463165"/>
    <lineage>
        <taxon>Bacteria</taxon>
        <taxon>Pseudomonadati</taxon>
        <taxon>Pseudomonadota</taxon>
        <taxon>Gammaproteobacteria</taxon>
        <taxon>Enterobacterales</taxon>
        <taxon>Enterobacteriaceae</taxon>
        <taxon>Klebsiella/Raoultella group</taxon>
        <taxon>Klebsiella</taxon>
        <taxon>Klebsiella pneumoniae complex</taxon>
    </lineage>
</organism>
<reference evidence="8 9" key="1">
    <citation type="submission" date="2018-07" db="EMBL/GenBank/DDBJ databases">
        <authorList>
            <consortium name="Pathogen Informatics"/>
        </authorList>
    </citation>
    <scope>NUCLEOTIDE SEQUENCE [LARGE SCALE GENOMIC DNA]</scope>
    <source>
        <strain evidence="8 9">4300STDY6636950</strain>
    </source>
</reference>
<evidence type="ECO:0000256" key="1">
    <source>
        <dbReference type="ARBA" id="ARBA00022630"/>
    </source>
</evidence>
<dbReference type="Proteomes" id="UP000252079">
    <property type="component" value="Unassembled WGS sequence"/>
</dbReference>
<name>A0ABD7N9N1_9ENTR</name>
<evidence type="ECO:0000256" key="2">
    <source>
        <dbReference type="ARBA" id="ARBA00022643"/>
    </source>
</evidence>
<keyword evidence="4 6" id="KW-0520">NAD</keyword>
<keyword evidence="1 6" id="KW-0285">Flavoprotein</keyword>
<dbReference type="EC" id="1.7.1.17" evidence="6"/>
<dbReference type="RefSeq" id="WP_034021348.1">
    <property type="nucleotide sequence ID" value="NZ_JBQJBZ010000014.1"/>
</dbReference>
<comment type="cofactor">
    <cofactor evidence="6">
        <name>FMN</name>
        <dbReference type="ChEBI" id="CHEBI:58210"/>
    </cofactor>
    <text evidence="6">Binds 1 FMN per subunit.</text>
</comment>
<feature type="binding site" evidence="6">
    <location>
        <begin position="15"/>
        <end position="17"/>
    </location>
    <ligand>
        <name>FMN</name>
        <dbReference type="ChEBI" id="CHEBI:58210"/>
    </ligand>
</feature>